<protein>
    <recommendedName>
        <fullName evidence="4 9">N-(5'-phosphoribosyl)anthranilate isomerase</fullName>
        <shortName evidence="9">PRAI</shortName>
        <ecNumber evidence="3 9">5.3.1.24</ecNumber>
    </recommendedName>
</protein>
<accession>A0A073CMZ2</accession>
<evidence type="ECO:0000256" key="2">
    <source>
        <dbReference type="ARBA" id="ARBA00004664"/>
    </source>
</evidence>
<evidence type="ECO:0000313" key="12">
    <source>
        <dbReference type="Proteomes" id="UP000027395"/>
    </source>
</evidence>
<dbReference type="CDD" id="cd00405">
    <property type="entry name" value="PRAI"/>
    <property type="match status" value="1"/>
</dbReference>
<dbReference type="STRING" id="388467.A19Y_4667"/>
<dbReference type="PATRIC" id="fig|388467.6.peg.4604"/>
<evidence type="ECO:0000256" key="7">
    <source>
        <dbReference type="ARBA" id="ARBA00023141"/>
    </source>
</evidence>
<feature type="domain" description="N-(5'phosphoribosyl) anthranilate isomerase (PRAI)" evidence="10">
    <location>
        <begin position="18"/>
        <end position="219"/>
    </location>
</feature>
<comment type="pathway">
    <text evidence="2 9">Amino-acid biosynthesis; L-tryptophan biosynthesis; L-tryptophan from chorismate: step 3/5.</text>
</comment>
<evidence type="ECO:0000313" key="11">
    <source>
        <dbReference type="EMBL" id="KEI69287.1"/>
    </source>
</evidence>
<dbReference type="Gene3D" id="3.20.20.70">
    <property type="entry name" value="Aldolase class I"/>
    <property type="match status" value="1"/>
</dbReference>
<organism evidence="11 12">
    <name type="scientific">Planktothrix agardhii (strain NIVA-CYA 126/8)</name>
    <dbReference type="NCBI Taxonomy" id="388467"/>
    <lineage>
        <taxon>Bacteria</taxon>
        <taxon>Bacillati</taxon>
        <taxon>Cyanobacteriota</taxon>
        <taxon>Cyanophyceae</taxon>
        <taxon>Oscillatoriophycideae</taxon>
        <taxon>Oscillatoriales</taxon>
        <taxon>Microcoleaceae</taxon>
        <taxon>Planktothrix</taxon>
    </lineage>
</organism>
<evidence type="ECO:0000256" key="8">
    <source>
        <dbReference type="ARBA" id="ARBA00023235"/>
    </source>
</evidence>
<evidence type="ECO:0000256" key="1">
    <source>
        <dbReference type="ARBA" id="ARBA00001164"/>
    </source>
</evidence>
<dbReference type="Proteomes" id="UP000027395">
    <property type="component" value="Chromosome"/>
</dbReference>
<sequence length="226" mass="24939">MSAVNQTLNSTSRPSMRIKICGITRPDQGCAIAQMGATMLGFICVRCSPRYATSEQIRRILENLPNSIQTIGVFANVSVEEIYQTVRETGLTGVQLHGDESPDFCDRLRQILPDTELIKALRVKSPATLIQAQDYFNYIDSLLLDAYHPQQLGGTGQRLDWQILKPFSPPCSWFLAGGLTPDNIGEALQQLQPDGIDLSSGVERSAGDKDLAKVSQLFQVLTDFYS</sequence>
<dbReference type="Pfam" id="PF00697">
    <property type="entry name" value="PRAI"/>
    <property type="match status" value="1"/>
</dbReference>
<reference evidence="11 12" key="1">
    <citation type="journal article" date="2014" name="Appl. Environ. Microbiol.">
        <title>Elucidation of insertion elements encoded on plasmids and in vitro construction of shuttle vectors from the toxic cyanobacterium Planktothrix.</title>
        <authorList>
            <person name="Christiansen G."/>
            <person name="Goesmann A."/>
            <person name="Kurmayer R."/>
        </authorList>
    </citation>
    <scope>NUCLEOTIDE SEQUENCE [LARGE SCALE GENOMIC DNA]</scope>
    <source>
        <strain evidence="11 12">NIVA-CYA 126/8</strain>
    </source>
</reference>
<dbReference type="PANTHER" id="PTHR42894:SF1">
    <property type="entry name" value="N-(5'-PHOSPHORIBOSYL)ANTHRANILATE ISOMERASE"/>
    <property type="match status" value="1"/>
</dbReference>
<dbReference type="HOGENOM" id="CLU_076364_2_0_3"/>
<dbReference type="AlphaFoldDB" id="A0A073CMZ2"/>
<dbReference type="GO" id="GO:0000162">
    <property type="term" value="P:L-tryptophan biosynthetic process"/>
    <property type="evidence" value="ECO:0007669"/>
    <property type="project" value="UniProtKB-UniRule"/>
</dbReference>
<keyword evidence="12" id="KW-1185">Reference proteome</keyword>
<proteinExistence type="inferred from homology"/>
<dbReference type="UniPathway" id="UPA00035">
    <property type="reaction ID" value="UER00042"/>
</dbReference>
<keyword evidence="7 9" id="KW-0057">Aromatic amino acid biosynthesis</keyword>
<dbReference type="PANTHER" id="PTHR42894">
    <property type="entry name" value="N-(5'-PHOSPHORIBOSYL)ANTHRANILATE ISOMERASE"/>
    <property type="match status" value="1"/>
</dbReference>
<dbReference type="InterPro" id="IPR044643">
    <property type="entry name" value="TrpF_fam"/>
</dbReference>
<dbReference type="EC" id="5.3.1.24" evidence="3 9"/>
<dbReference type="eggNOG" id="COG0135">
    <property type="taxonomic scope" value="Bacteria"/>
</dbReference>
<evidence type="ECO:0000256" key="9">
    <source>
        <dbReference type="HAMAP-Rule" id="MF_00135"/>
    </source>
</evidence>
<evidence type="ECO:0000256" key="4">
    <source>
        <dbReference type="ARBA" id="ARBA00022272"/>
    </source>
</evidence>
<evidence type="ECO:0000256" key="3">
    <source>
        <dbReference type="ARBA" id="ARBA00012572"/>
    </source>
</evidence>
<comment type="catalytic activity">
    <reaction evidence="1 9">
        <text>N-(5-phospho-beta-D-ribosyl)anthranilate = 1-(2-carboxyphenylamino)-1-deoxy-D-ribulose 5-phosphate</text>
        <dbReference type="Rhea" id="RHEA:21540"/>
        <dbReference type="ChEBI" id="CHEBI:18277"/>
        <dbReference type="ChEBI" id="CHEBI:58613"/>
        <dbReference type="EC" id="5.3.1.24"/>
    </reaction>
</comment>
<dbReference type="HAMAP" id="MF_00135">
    <property type="entry name" value="PRAI"/>
    <property type="match status" value="1"/>
</dbReference>
<dbReference type="SUPFAM" id="SSF51366">
    <property type="entry name" value="Ribulose-phoshate binding barrel"/>
    <property type="match status" value="1"/>
</dbReference>
<name>A0A073CMZ2_PLAA1</name>
<dbReference type="EMBL" id="CM002803">
    <property type="protein sequence ID" value="KEI69287.1"/>
    <property type="molecule type" value="Genomic_DNA"/>
</dbReference>
<dbReference type="InterPro" id="IPR013785">
    <property type="entry name" value="Aldolase_TIM"/>
</dbReference>
<evidence type="ECO:0000256" key="6">
    <source>
        <dbReference type="ARBA" id="ARBA00022822"/>
    </source>
</evidence>
<dbReference type="NCBIfam" id="NF002298">
    <property type="entry name" value="PRK01222.1-4"/>
    <property type="match status" value="1"/>
</dbReference>
<comment type="similarity">
    <text evidence="9">Belongs to the TrpF family.</text>
</comment>
<evidence type="ECO:0000256" key="5">
    <source>
        <dbReference type="ARBA" id="ARBA00022605"/>
    </source>
</evidence>
<dbReference type="GO" id="GO:0004640">
    <property type="term" value="F:phosphoribosylanthranilate isomerase activity"/>
    <property type="evidence" value="ECO:0007669"/>
    <property type="project" value="UniProtKB-UniRule"/>
</dbReference>
<dbReference type="InterPro" id="IPR011060">
    <property type="entry name" value="RibuloseP-bd_barrel"/>
</dbReference>
<keyword evidence="6 9" id="KW-0822">Tryptophan biosynthesis</keyword>
<keyword evidence="8 9" id="KW-0413">Isomerase</keyword>
<keyword evidence="5 9" id="KW-0028">Amino-acid biosynthesis</keyword>
<evidence type="ECO:0000259" key="10">
    <source>
        <dbReference type="Pfam" id="PF00697"/>
    </source>
</evidence>
<dbReference type="InterPro" id="IPR001240">
    <property type="entry name" value="PRAI_dom"/>
</dbReference>
<gene>
    <name evidence="9 11" type="primary">trpF</name>
    <name evidence="11" type="ORF">A19Y_4667</name>
</gene>